<dbReference type="Pfam" id="PF00743">
    <property type="entry name" value="FMO-like"/>
    <property type="match status" value="1"/>
</dbReference>
<dbReference type="PANTHER" id="PTHR42877">
    <property type="entry name" value="L-ORNITHINE N(5)-MONOOXYGENASE-RELATED"/>
    <property type="match status" value="1"/>
</dbReference>
<keyword evidence="4" id="KW-0560">Oxidoreductase</keyword>
<sequence length="583" mass="64936">MTEPNEPSYSQFACIGSGFSAIGLGATLQRWYGISDIRFFERHSDLGGTWFINQYPGCACDVPSALYSFSFECNPSWSRVLPTSNELRAYLRHVAEKYDLPAKMTFGTNVEKCEWVEEKGRWRLTTRDLATEMVSVHECQFLFSGSGHFTTPRTLDVPGTETFEGPVIHSGRWKPEVDLTNKRVVLFGNGCTGAQIVPAIVKKTRHLTQVVRSKHWVLPPVDKKMPAAARWVFTHVPGTMLLQRVICFSVAEIDFLGFSNSKLGVAWRRWRQGQAETYMRQTAPAKYHDLLIPEFELNCKRRIFDSGYLASLHSKNMTLTDDRGVEVLPQGVRMASGKVVDADVIVLANGFNTNAYLSGVDVVGRGGETLGQHFESFGGPEAYNCSALSGFPNFFILLGPNTATGHTSAILAVENSINYALRVLKPVLEGKAAIADLKRPAEGAYVEKIQDALQDTVWTSGCNSWYVRSDKGNRTWNGMSYPWSQGYYWWSSVFPVWKDWSFTGKTGKSTIVKRHRSGLLIAVFATLAVALLAWAQEKPDSLLGSKLLEWFPRSDAIVSRLRVHTAGLLLTAQRLVSSAVSKT</sequence>
<dbReference type="InterPro" id="IPR051209">
    <property type="entry name" value="FAD-bind_Monooxygenase_sf"/>
</dbReference>
<evidence type="ECO:0000256" key="3">
    <source>
        <dbReference type="ARBA" id="ARBA00022827"/>
    </source>
</evidence>
<dbReference type="EMBL" id="JAULSW010000004">
    <property type="protein sequence ID" value="KAK3385465.1"/>
    <property type="molecule type" value="Genomic_DNA"/>
</dbReference>
<dbReference type="AlphaFoldDB" id="A0AAE0TZS7"/>
<dbReference type="GO" id="GO:0050660">
    <property type="term" value="F:flavin adenine dinucleotide binding"/>
    <property type="evidence" value="ECO:0007669"/>
    <property type="project" value="InterPro"/>
</dbReference>
<reference evidence="5" key="2">
    <citation type="submission" date="2023-06" db="EMBL/GenBank/DDBJ databases">
        <authorList>
            <consortium name="Lawrence Berkeley National Laboratory"/>
            <person name="Haridas S."/>
            <person name="Hensen N."/>
            <person name="Bonometti L."/>
            <person name="Westerberg I."/>
            <person name="Brannstrom I.O."/>
            <person name="Guillou S."/>
            <person name="Cros-Aarteil S."/>
            <person name="Calhoun S."/>
            <person name="Kuo A."/>
            <person name="Mondo S."/>
            <person name="Pangilinan J."/>
            <person name="Riley R."/>
            <person name="LaButti K."/>
            <person name="Andreopoulos B."/>
            <person name="Lipzen A."/>
            <person name="Chen C."/>
            <person name="Yanf M."/>
            <person name="Daum C."/>
            <person name="Ng V."/>
            <person name="Clum A."/>
            <person name="Steindorff A."/>
            <person name="Ohm R."/>
            <person name="Martin F."/>
            <person name="Silar P."/>
            <person name="Natvig D."/>
            <person name="Lalanne C."/>
            <person name="Gautier V."/>
            <person name="Ament-velasquez S.L."/>
            <person name="Kruys A."/>
            <person name="Hutchinson M.I."/>
            <person name="Powell A.J."/>
            <person name="Barry K."/>
            <person name="Miller A.N."/>
            <person name="Grigoriev I.V."/>
            <person name="Debuchy R."/>
            <person name="Gladieux P."/>
            <person name="Thoren M.H."/>
            <person name="Johannesson H."/>
        </authorList>
    </citation>
    <scope>NUCLEOTIDE SEQUENCE</scope>
    <source>
        <strain evidence="5">CBS 232.78</strain>
    </source>
</reference>
<comment type="caution">
    <text evidence="5">The sequence shown here is derived from an EMBL/GenBank/DDBJ whole genome shotgun (WGS) entry which is preliminary data.</text>
</comment>
<evidence type="ECO:0000313" key="6">
    <source>
        <dbReference type="Proteomes" id="UP001285441"/>
    </source>
</evidence>
<evidence type="ECO:0008006" key="7">
    <source>
        <dbReference type="Google" id="ProtNLM"/>
    </source>
</evidence>
<dbReference type="Proteomes" id="UP001285441">
    <property type="component" value="Unassembled WGS sequence"/>
</dbReference>
<dbReference type="InterPro" id="IPR036188">
    <property type="entry name" value="FAD/NAD-bd_sf"/>
</dbReference>
<gene>
    <name evidence="5" type="ORF">B0H63DRAFT_433197</name>
</gene>
<keyword evidence="2" id="KW-0285">Flavoprotein</keyword>
<evidence type="ECO:0000313" key="5">
    <source>
        <dbReference type="EMBL" id="KAK3385465.1"/>
    </source>
</evidence>
<evidence type="ECO:0000256" key="4">
    <source>
        <dbReference type="ARBA" id="ARBA00023002"/>
    </source>
</evidence>
<dbReference type="Gene3D" id="3.50.50.60">
    <property type="entry name" value="FAD/NAD(P)-binding domain"/>
    <property type="match status" value="2"/>
</dbReference>
<proteinExistence type="inferred from homology"/>
<evidence type="ECO:0000256" key="2">
    <source>
        <dbReference type="ARBA" id="ARBA00022630"/>
    </source>
</evidence>
<keyword evidence="6" id="KW-1185">Reference proteome</keyword>
<dbReference type="GO" id="GO:0004499">
    <property type="term" value="F:N,N-dimethylaniline monooxygenase activity"/>
    <property type="evidence" value="ECO:0007669"/>
    <property type="project" value="InterPro"/>
</dbReference>
<accession>A0AAE0TZS7</accession>
<dbReference type="Pfam" id="PF13450">
    <property type="entry name" value="NAD_binding_8"/>
    <property type="match status" value="1"/>
</dbReference>
<organism evidence="5 6">
    <name type="scientific">Podospora didyma</name>
    <dbReference type="NCBI Taxonomy" id="330526"/>
    <lineage>
        <taxon>Eukaryota</taxon>
        <taxon>Fungi</taxon>
        <taxon>Dikarya</taxon>
        <taxon>Ascomycota</taxon>
        <taxon>Pezizomycotina</taxon>
        <taxon>Sordariomycetes</taxon>
        <taxon>Sordariomycetidae</taxon>
        <taxon>Sordariales</taxon>
        <taxon>Podosporaceae</taxon>
        <taxon>Podospora</taxon>
    </lineage>
</organism>
<comment type="similarity">
    <text evidence="1">Belongs to the FAD-binding monooxygenase family.</text>
</comment>
<dbReference type="PANTHER" id="PTHR42877:SF10">
    <property type="entry name" value="L-ORNITHINE N(5)-OXYGENASE"/>
    <property type="match status" value="1"/>
</dbReference>
<protein>
    <recommendedName>
        <fullName evidence="7">Monooxygenase</fullName>
    </recommendedName>
</protein>
<dbReference type="GO" id="GO:0050661">
    <property type="term" value="F:NADP binding"/>
    <property type="evidence" value="ECO:0007669"/>
    <property type="project" value="InterPro"/>
</dbReference>
<reference evidence="5" key="1">
    <citation type="journal article" date="2023" name="Mol. Phylogenet. Evol.">
        <title>Genome-scale phylogeny and comparative genomics of the fungal order Sordariales.</title>
        <authorList>
            <person name="Hensen N."/>
            <person name="Bonometti L."/>
            <person name="Westerberg I."/>
            <person name="Brannstrom I.O."/>
            <person name="Guillou S."/>
            <person name="Cros-Aarteil S."/>
            <person name="Calhoun S."/>
            <person name="Haridas S."/>
            <person name="Kuo A."/>
            <person name="Mondo S."/>
            <person name="Pangilinan J."/>
            <person name="Riley R."/>
            <person name="LaButti K."/>
            <person name="Andreopoulos B."/>
            <person name="Lipzen A."/>
            <person name="Chen C."/>
            <person name="Yan M."/>
            <person name="Daum C."/>
            <person name="Ng V."/>
            <person name="Clum A."/>
            <person name="Steindorff A."/>
            <person name="Ohm R.A."/>
            <person name="Martin F."/>
            <person name="Silar P."/>
            <person name="Natvig D.O."/>
            <person name="Lalanne C."/>
            <person name="Gautier V."/>
            <person name="Ament-Velasquez S.L."/>
            <person name="Kruys A."/>
            <person name="Hutchinson M.I."/>
            <person name="Powell A.J."/>
            <person name="Barry K."/>
            <person name="Miller A.N."/>
            <person name="Grigoriev I.V."/>
            <person name="Debuchy R."/>
            <person name="Gladieux P."/>
            <person name="Hiltunen Thoren M."/>
            <person name="Johannesson H."/>
        </authorList>
    </citation>
    <scope>NUCLEOTIDE SEQUENCE</scope>
    <source>
        <strain evidence="5">CBS 232.78</strain>
    </source>
</reference>
<dbReference type="InterPro" id="IPR020946">
    <property type="entry name" value="Flavin_mOase-like"/>
</dbReference>
<dbReference type="SUPFAM" id="SSF51905">
    <property type="entry name" value="FAD/NAD(P)-binding domain"/>
    <property type="match status" value="2"/>
</dbReference>
<name>A0AAE0TZS7_9PEZI</name>
<evidence type="ECO:0000256" key="1">
    <source>
        <dbReference type="ARBA" id="ARBA00010139"/>
    </source>
</evidence>
<keyword evidence="3" id="KW-0274">FAD</keyword>